<dbReference type="EMBL" id="PDSK01000041">
    <property type="protein sequence ID" value="PIE35511.1"/>
    <property type="molecule type" value="Genomic_DNA"/>
</dbReference>
<dbReference type="InterPro" id="IPR052528">
    <property type="entry name" value="Sugar_transport-like"/>
</dbReference>
<dbReference type="Proteomes" id="UP000230821">
    <property type="component" value="Unassembled WGS sequence"/>
</dbReference>
<dbReference type="InterPro" id="IPR036259">
    <property type="entry name" value="MFS_trans_sf"/>
</dbReference>
<keyword evidence="1" id="KW-0812">Transmembrane</keyword>
<feature type="transmembrane region" description="Helical" evidence="1">
    <location>
        <begin position="51"/>
        <end position="73"/>
    </location>
</feature>
<dbReference type="InterPro" id="IPR004155">
    <property type="entry name" value="PBS_lyase_HEAT"/>
</dbReference>
<evidence type="ECO:0000313" key="2">
    <source>
        <dbReference type="EMBL" id="PIE35511.1"/>
    </source>
</evidence>
<dbReference type="Gene3D" id="1.20.1250.20">
    <property type="entry name" value="MFS general substrate transporter like domains"/>
    <property type="match status" value="1"/>
</dbReference>
<dbReference type="InterPro" id="IPR016024">
    <property type="entry name" value="ARM-type_fold"/>
</dbReference>
<dbReference type="PANTHER" id="PTHR23526">
    <property type="entry name" value="INTEGRAL MEMBRANE TRANSPORT PROTEIN-RELATED"/>
    <property type="match status" value="1"/>
</dbReference>
<feature type="transmembrane region" description="Helical" evidence="1">
    <location>
        <begin position="387"/>
        <end position="410"/>
    </location>
</feature>
<feature type="transmembrane region" description="Helical" evidence="1">
    <location>
        <begin position="230"/>
        <end position="249"/>
    </location>
</feature>
<keyword evidence="1" id="KW-1133">Transmembrane helix</keyword>
<proteinExistence type="predicted"/>
<protein>
    <submittedName>
        <fullName evidence="2">Uncharacterized protein</fullName>
    </submittedName>
</protein>
<feature type="transmembrane region" description="Helical" evidence="1">
    <location>
        <begin position="291"/>
        <end position="311"/>
    </location>
</feature>
<feature type="transmembrane region" description="Helical" evidence="1">
    <location>
        <begin position="21"/>
        <end position="45"/>
    </location>
</feature>
<evidence type="ECO:0000256" key="1">
    <source>
        <dbReference type="SAM" id="Phobius"/>
    </source>
</evidence>
<dbReference type="SMART" id="SM00567">
    <property type="entry name" value="EZ_HEAT"/>
    <property type="match status" value="2"/>
</dbReference>
<evidence type="ECO:0000313" key="3">
    <source>
        <dbReference type="Proteomes" id="UP000230821"/>
    </source>
</evidence>
<feature type="transmembrane region" description="Helical" evidence="1">
    <location>
        <begin position="261"/>
        <end position="279"/>
    </location>
</feature>
<dbReference type="InterPro" id="IPR011989">
    <property type="entry name" value="ARM-like"/>
</dbReference>
<name>A0A2G6KIM2_9BACT</name>
<feature type="transmembrane region" description="Helical" evidence="1">
    <location>
        <begin position="356"/>
        <end position="375"/>
    </location>
</feature>
<comment type="caution">
    <text evidence="2">The sequence shown here is derived from an EMBL/GenBank/DDBJ whole genome shotgun (WGS) entry which is preliminary data.</text>
</comment>
<dbReference type="Pfam" id="PF13646">
    <property type="entry name" value="HEAT_2"/>
    <property type="match status" value="1"/>
</dbReference>
<feature type="transmembrane region" description="Helical" evidence="1">
    <location>
        <begin position="317"/>
        <end position="336"/>
    </location>
</feature>
<keyword evidence="1" id="KW-0472">Membrane</keyword>
<dbReference type="PANTHER" id="PTHR23526:SF2">
    <property type="entry name" value="MAJOR FACILITATOR SUPERFAMILY (MFS) PROFILE DOMAIN-CONTAINING PROTEIN"/>
    <property type="match status" value="1"/>
</dbReference>
<dbReference type="SUPFAM" id="SSF48371">
    <property type="entry name" value="ARM repeat"/>
    <property type="match status" value="1"/>
</dbReference>
<accession>A0A2G6KIM2</accession>
<dbReference type="CDD" id="cd06174">
    <property type="entry name" value="MFS"/>
    <property type="match status" value="1"/>
</dbReference>
<organism evidence="2 3">
    <name type="scientific">candidate division KSB3 bacterium</name>
    <dbReference type="NCBI Taxonomy" id="2044937"/>
    <lineage>
        <taxon>Bacteria</taxon>
        <taxon>candidate division KSB3</taxon>
    </lineage>
</organism>
<feature type="transmembrane region" description="Helical" evidence="1">
    <location>
        <begin position="107"/>
        <end position="131"/>
    </location>
</feature>
<dbReference type="AlphaFoldDB" id="A0A2G6KIM2"/>
<dbReference type="Gene3D" id="1.25.10.10">
    <property type="entry name" value="Leucine-rich Repeat Variant"/>
    <property type="match status" value="1"/>
</dbReference>
<sequence>MKTHYLSQEEREYGTKHFMRWANLNGLGFNFLGDTIIYLMAIHFGASNVQLGYISAILHASGIILLIFPWLLAGKNLNSVFLYAWLARGLVCIGYGALFFLKGQAAVLLILVLYTIFCITRTFGVTASSPIQRMLATPQTMGKFVVTLSNRFQATRFISQLLSFTVLSIQQLSGIVGYLLLIAIGITANTLSSLSIKQIPCREVIEHRSGYNIFRIFVQSIRHRERALTLFLRWHALSLMVILSFIIPFLRKVAVLPSNVIFLYTLAGTVATMVAGYALRPFTDRIGSRPVLIMASFLLALTALIWCVIPITIDLVGFFFLGFVTFLLQSTVMLLVSRLELRSIPETNKMGYVSMLNFFSAAISLGMGLFGGFLADLGERIPFPGVHAFGLTFFVAVILAMQIGILSFFLKDAGSLSLRDTAQILFSTRNLKAFLDVYQFHSTEDQNRRKSILLSIGKSNTTVAVDEMRKILRNPLSTEKEDILKSLFVYPKPALLDDMIKEASDKHSYHRVTALFALGAYPNKKVEDVLLPLLRDRTSRVRSTAAKSLARVGNRSALPTIRKLSADPNLTIWDRMNYMIAMSFMDQEGRYLEQIFTMADHHQGTSYEQTILSLAAKMHNMSPPLSELYQEENVTPSAGLNILLEEAKQLQPFFTHAHHLTECYEQGRYEEIWQWCRDLLPDVQQQRFQYLKNAIKTYDFQKTTREKAFSALYFTYQILR</sequence>
<feature type="transmembrane region" description="Helical" evidence="1">
    <location>
        <begin position="80"/>
        <end position="101"/>
    </location>
</feature>
<reference evidence="2 3" key="1">
    <citation type="submission" date="2017-10" db="EMBL/GenBank/DDBJ databases">
        <title>Novel microbial diversity and functional potential in the marine mammal oral microbiome.</title>
        <authorList>
            <person name="Dudek N.K."/>
            <person name="Sun C.L."/>
            <person name="Burstein D."/>
            <person name="Kantor R.S."/>
            <person name="Aliaga Goltsman D.S."/>
            <person name="Bik E.M."/>
            <person name="Thomas B.C."/>
            <person name="Banfield J.F."/>
            <person name="Relman D.A."/>
        </authorList>
    </citation>
    <scope>NUCLEOTIDE SEQUENCE [LARGE SCALE GENOMIC DNA]</scope>
    <source>
        <strain evidence="2">DOLJORAL78_47_16</strain>
    </source>
</reference>
<dbReference type="SUPFAM" id="SSF103473">
    <property type="entry name" value="MFS general substrate transporter"/>
    <property type="match status" value="1"/>
</dbReference>
<gene>
    <name evidence="2" type="ORF">CSA56_03970</name>
</gene>